<accession>A0AC34Q750</accession>
<proteinExistence type="predicted"/>
<protein>
    <submittedName>
        <fullName evidence="2">Uncharacterized protein</fullName>
    </submittedName>
</protein>
<reference evidence="2" key="1">
    <citation type="submission" date="2022-11" db="UniProtKB">
        <authorList>
            <consortium name="WormBaseParasite"/>
        </authorList>
    </citation>
    <scope>IDENTIFICATION</scope>
</reference>
<organism evidence="1 2">
    <name type="scientific">Panagrolaimus sp. JU765</name>
    <dbReference type="NCBI Taxonomy" id="591449"/>
    <lineage>
        <taxon>Eukaryota</taxon>
        <taxon>Metazoa</taxon>
        <taxon>Ecdysozoa</taxon>
        <taxon>Nematoda</taxon>
        <taxon>Chromadorea</taxon>
        <taxon>Rhabditida</taxon>
        <taxon>Tylenchina</taxon>
        <taxon>Panagrolaimomorpha</taxon>
        <taxon>Panagrolaimoidea</taxon>
        <taxon>Panagrolaimidae</taxon>
        <taxon>Panagrolaimus</taxon>
    </lineage>
</organism>
<evidence type="ECO:0000313" key="2">
    <source>
        <dbReference type="WBParaSite" id="JU765_v2.g13549.t1"/>
    </source>
</evidence>
<dbReference type="Proteomes" id="UP000887576">
    <property type="component" value="Unplaced"/>
</dbReference>
<name>A0AC34Q750_9BILA</name>
<sequence length="164" mass="17782">MMAAAEASFQKSLGSAFQDYCPQNSGPSISSLESIKRSPTLGTVPNYLQQNSPKESSYWAQHDANGVTLTALDSTSPSCPPAKKIKHEITSPVAKTPPSQISTMTPISSKYRRKSQFASDLNSPLSMPSSIEKTPKNSTKSAQKRTPKNKTTAEHDGEQNIFTF</sequence>
<evidence type="ECO:0000313" key="1">
    <source>
        <dbReference type="Proteomes" id="UP000887576"/>
    </source>
</evidence>
<dbReference type="WBParaSite" id="JU765_v2.g13549.t1">
    <property type="protein sequence ID" value="JU765_v2.g13549.t1"/>
    <property type="gene ID" value="JU765_v2.g13549"/>
</dbReference>